<evidence type="ECO:0000313" key="1">
    <source>
        <dbReference type="EMBL" id="AND28437.1"/>
    </source>
</evidence>
<accession>A0A160LJT1</accession>
<name>A0A160LJT1_BACTI</name>
<gene>
    <name evidence="1" type="ORF">ATN07_32420</name>
</gene>
<dbReference type="AlphaFoldDB" id="A0A160LJT1"/>
<dbReference type="PATRIC" id="fig|1430.6.peg.2219"/>
<keyword evidence="1" id="KW-0614">Plasmid</keyword>
<organism evidence="1">
    <name type="scientific">Bacillus thuringiensis subsp. israelensis</name>
    <dbReference type="NCBI Taxonomy" id="1430"/>
    <lineage>
        <taxon>Bacteria</taxon>
        <taxon>Bacillati</taxon>
        <taxon>Bacillota</taxon>
        <taxon>Bacilli</taxon>
        <taxon>Bacillales</taxon>
        <taxon>Bacillaceae</taxon>
        <taxon>Bacillus</taxon>
        <taxon>Bacillus cereus group</taxon>
    </lineage>
</organism>
<proteinExistence type="predicted"/>
<reference evidence="1" key="1">
    <citation type="journal article" date="2017" name="Res. Microbiol.">
        <title>Comparative genomics of extrachromosomal elements in Bacillus thuringiensis subsp. israelensis.</title>
        <authorList>
            <person name="Bolotin A."/>
            <person name="Gillis A."/>
            <person name="Sanchis V."/>
            <person name="Nielsen-LeRoux C."/>
            <person name="Mahillon J."/>
            <person name="Lereclus D."/>
            <person name="Sorokin A."/>
        </authorList>
    </citation>
    <scope>NUCLEOTIDE SEQUENCE</scope>
    <source>
        <strain evidence="1">AM65-52</strain>
        <plasmid evidence="1">pAM65-52-3-235K</plasmid>
    </source>
</reference>
<dbReference type="EMBL" id="CP013278">
    <property type="protein sequence ID" value="AND28437.1"/>
    <property type="molecule type" value="Genomic_DNA"/>
</dbReference>
<geneLocation type="plasmid" evidence="1">
    <name>pAM65-52-3-235K</name>
</geneLocation>
<dbReference type="RefSeq" id="WP_000904182.1">
    <property type="nucleotide sequence ID" value="NZ_CP013278.1"/>
</dbReference>
<protein>
    <submittedName>
        <fullName evidence="1">Tail chaperonin</fullName>
    </submittedName>
</protein>
<sequence length="191" mass="22796">MLIDPNLLNDKVEELPIEFETYEEEVYFKEQLRMWHEEHGHIFMQEISDVLFFFRALSKEELKIAQEVYNDDYERTEYICKTCVIEPVIEDYSLDIFAGVPEILCRSILEESGYTKAQKVKIMIARWEKHMEDSENQLPLVIKEAFQDIPLSEIESWPMAKTAEYYVKAKWLLENLRGLQLVNESDMQQEQ</sequence>